<evidence type="ECO:0000259" key="3">
    <source>
        <dbReference type="Pfam" id="PF02230"/>
    </source>
</evidence>
<dbReference type="GO" id="GO:0052689">
    <property type="term" value="F:carboxylic ester hydrolase activity"/>
    <property type="evidence" value="ECO:0007669"/>
    <property type="project" value="TreeGrafter"/>
</dbReference>
<protein>
    <submittedName>
        <fullName evidence="4">Phospholipase/carboxylesterase</fullName>
    </submittedName>
</protein>
<dbReference type="AlphaFoldDB" id="A0A177DKL9"/>
<dbReference type="PANTHER" id="PTHR10655:SF63">
    <property type="entry name" value="PHOSPHOLIPASE_CARBOXYLESTERASE_THIOESTERASE DOMAIN-CONTAINING PROTEIN"/>
    <property type="match status" value="1"/>
</dbReference>
<dbReference type="Proteomes" id="UP000077248">
    <property type="component" value="Unassembled WGS sequence"/>
</dbReference>
<comment type="similarity">
    <text evidence="2">Belongs to the AB hydrolase superfamily. AB hydrolase 2 family.</text>
</comment>
<reference evidence="4 5" key="1">
    <citation type="submission" date="2016-05" db="EMBL/GenBank/DDBJ databases">
        <title>Comparative analysis of secretome profiles of manganese(II)-oxidizing ascomycete fungi.</title>
        <authorList>
            <consortium name="DOE Joint Genome Institute"/>
            <person name="Zeiner C.A."/>
            <person name="Purvine S.O."/>
            <person name="Zink E.M."/>
            <person name="Wu S."/>
            <person name="Pasa-Tolic L."/>
            <person name="Chaput D.L."/>
            <person name="Haridas S."/>
            <person name="Grigoriev I.V."/>
            <person name="Santelli C.M."/>
            <person name="Hansel C.M."/>
        </authorList>
    </citation>
    <scope>NUCLEOTIDE SEQUENCE [LARGE SCALE GENOMIC DNA]</scope>
    <source>
        <strain evidence="4 5">SRC1lrK2f</strain>
    </source>
</reference>
<dbReference type="GO" id="GO:0008474">
    <property type="term" value="F:palmitoyl-(protein) hydrolase activity"/>
    <property type="evidence" value="ECO:0007669"/>
    <property type="project" value="TreeGrafter"/>
</dbReference>
<proteinExistence type="inferred from homology"/>
<sequence length="243" mass="26892">MATSVHTVSPTGPHTCTVVFLHGRGSDGGVFCEELFESQEGSGQFFVDIFPGIKWVFPSAAGFYDKSEDEFQWFDMSSVQRPQDNGEIQKPGLWRSVAQVLQIITEEAVIVGNQKLILAGMSQGCATGIFALLASGLRVGGFVGLSGWLPLAEEVQRVMNVPGREQDVLKMPVLLQHCKDDDVVPVEHGNDLRKLLEEIGMCVRWECFEQGGHWLNEPRGMDGLVEFIQSVLRTTSGRERTQH</sequence>
<dbReference type="KEGG" id="aalt:CC77DRAFT_129102"/>
<comment type="pathway">
    <text evidence="1">Mycotoxin biosynthesis.</text>
</comment>
<dbReference type="EMBL" id="KV441480">
    <property type="protein sequence ID" value="OAG19582.1"/>
    <property type="molecule type" value="Genomic_DNA"/>
</dbReference>
<accession>A0A177DKL9</accession>
<name>A0A177DKL9_ALTAL</name>
<evidence type="ECO:0000256" key="1">
    <source>
        <dbReference type="ARBA" id="ARBA00004685"/>
    </source>
</evidence>
<dbReference type="PANTHER" id="PTHR10655">
    <property type="entry name" value="LYSOPHOSPHOLIPASE-RELATED"/>
    <property type="match status" value="1"/>
</dbReference>
<dbReference type="Pfam" id="PF02230">
    <property type="entry name" value="Abhydrolase_2"/>
    <property type="match status" value="1"/>
</dbReference>
<feature type="domain" description="Phospholipase/carboxylesterase/thioesterase" evidence="3">
    <location>
        <begin position="6"/>
        <end position="230"/>
    </location>
</feature>
<keyword evidence="5" id="KW-1185">Reference proteome</keyword>
<dbReference type="GeneID" id="29115768"/>
<dbReference type="OMA" id="WVFPTAP"/>
<evidence type="ECO:0000256" key="2">
    <source>
        <dbReference type="ARBA" id="ARBA00006499"/>
    </source>
</evidence>
<dbReference type="VEuPathDB" id="FungiDB:CC77DRAFT_129102"/>
<evidence type="ECO:0000313" key="4">
    <source>
        <dbReference type="EMBL" id="OAG19582.1"/>
    </source>
</evidence>
<dbReference type="GO" id="GO:0005737">
    <property type="term" value="C:cytoplasm"/>
    <property type="evidence" value="ECO:0007669"/>
    <property type="project" value="TreeGrafter"/>
</dbReference>
<dbReference type="RefSeq" id="XP_018385003.1">
    <property type="nucleotide sequence ID" value="XM_018530174.1"/>
</dbReference>
<dbReference type="InterPro" id="IPR029058">
    <property type="entry name" value="AB_hydrolase_fold"/>
</dbReference>
<evidence type="ECO:0000313" key="5">
    <source>
        <dbReference type="Proteomes" id="UP000077248"/>
    </source>
</evidence>
<dbReference type="STRING" id="5599.A0A177DKL9"/>
<dbReference type="Gene3D" id="3.40.50.1820">
    <property type="entry name" value="alpha/beta hydrolase"/>
    <property type="match status" value="1"/>
</dbReference>
<dbReference type="InterPro" id="IPR050565">
    <property type="entry name" value="LYPA1-2/EST-like"/>
</dbReference>
<dbReference type="InterPro" id="IPR003140">
    <property type="entry name" value="PLipase/COase/thioEstase"/>
</dbReference>
<dbReference type="SUPFAM" id="SSF53474">
    <property type="entry name" value="alpha/beta-Hydrolases"/>
    <property type="match status" value="1"/>
</dbReference>
<gene>
    <name evidence="4" type="ORF">CC77DRAFT_129102</name>
</gene>
<organism evidence="4 5">
    <name type="scientific">Alternaria alternata</name>
    <name type="common">Alternaria rot fungus</name>
    <name type="synonym">Torula alternata</name>
    <dbReference type="NCBI Taxonomy" id="5599"/>
    <lineage>
        <taxon>Eukaryota</taxon>
        <taxon>Fungi</taxon>
        <taxon>Dikarya</taxon>
        <taxon>Ascomycota</taxon>
        <taxon>Pezizomycotina</taxon>
        <taxon>Dothideomycetes</taxon>
        <taxon>Pleosporomycetidae</taxon>
        <taxon>Pleosporales</taxon>
        <taxon>Pleosporineae</taxon>
        <taxon>Pleosporaceae</taxon>
        <taxon>Alternaria</taxon>
        <taxon>Alternaria sect. Alternaria</taxon>
        <taxon>Alternaria alternata complex</taxon>
    </lineage>
</organism>